<proteinExistence type="predicted"/>
<gene>
    <name evidence="2" type="ORF">LEP1GSC016_0917</name>
</gene>
<keyword evidence="1" id="KW-1133">Transmembrane helix</keyword>
<keyword evidence="1" id="KW-0812">Transmembrane</keyword>
<dbReference type="Proteomes" id="UP000011873">
    <property type="component" value="Unassembled WGS sequence"/>
</dbReference>
<sequence length="64" mass="7059">MRSVTAICVADLTDLFSFSLFSYQMILTILFLPASESLHPEFRNISSLGSGSICRPLFPGLLSF</sequence>
<dbReference type="EMBL" id="ANMU01000186">
    <property type="protein sequence ID" value="EMJ77317.1"/>
    <property type="molecule type" value="Genomic_DNA"/>
</dbReference>
<evidence type="ECO:0000256" key="1">
    <source>
        <dbReference type="SAM" id="Phobius"/>
    </source>
</evidence>
<evidence type="ECO:0000313" key="3">
    <source>
        <dbReference type="Proteomes" id="UP000011873"/>
    </source>
</evidence>
<feature type="transmembrane region" description="Helical" evidence="1">
    <location>
        <begin position="15"/>
        <end position="34"/>
    </location>
</feature>
<accession>M6BC61</accession>
<protein>
    <submittedName>
        <fullName evidence="2">Uncharacterized protein</fullName>
    </submittedName>
</protein>
<reference evidence="2 3" key="1">
    <citation type="submission" date="2013-01" db="EMBL/GenBank/DDBJ databases">
        <authorList>
            <person name="Harkins D.M."/>
            <person name="Durkin A.S."/>
            <person name="Brinkac L.M."/>
            <person name="Haft D.H."/>
            <person name="Selengut J.D."/>
            <person name="Sanka R."/>
            <person name="DePew J."/>
            <person name="Purushe J."/>
            <person name="Galloway R.L."/>
            <person name="Vinetz J.M."/>
            <person name="Sutton G.G."/>
            <person name="Nierman W.C."/>
            <person name="Fouts D.E."/>
        </authorList>
    </citation>
    <scope>NUCLEOTIDE SEQUENCE [LARGE SCALE GENOMIC DNA]</scope>
    <source>
        <strain evidence="2 3">Sponselee CDC</strain>
    </source>
</reference>
<dbReference type="PATRIC" id="fig|1218567.3.peg.4343"/>
<evidence type="ECO:0000313" key="2">
    <source>
        <dbReference type="EMBL" id="EMJ77317.1"/>
    </source>
</evidence>
<keyword evidence="1" id="KW-0472">Membrane</keyword>
<comment type="caution">
    <text evidence="2">The sequence shown here is derived from an EMBL/GenBank/DDBJ whole genome shotgun (WGS) entry which is preliminary data.</text>
</comment>
<name>M6BC61_LEPBO</name>
<organism evidence="2 3">
    <name type="scientific">Leptospira borgpetersenii serovar Hardjo-bovis str. Sponselee</name>
    <dbReference type="NCBI Taxonomy" id="1303729"/>
    <lineage>
        <taxon>Bacteria</taxon>
        <taxon>Pseudomonadati</taxon>
        <taxon>Spirochaetota</taxon>
        <taxon>Spirochaetia</taxon>
        <taxon>Leptospirales</taxon>
        <taxon>Leptospiraceae</taxon>
        <taxon>Leptospira</taxon>
    </lineage>
</organism>
<dbReference type="AlphaFoldDB" id="M6BC61"/>